<feature type="region of interest" description="Disordered" evidence="1">
    <location>
        <begin position="312"/>
        <end position="361"/>
    </location>
</feature>
<accession>A0A6A6ZD13</accession>
<evidence type="ECO:0000313" key="2">
    <source>
        <dbReference type="EMBL" id="KAF2818087.1"/>
    </source>
</evidence>
<protein>
    <submittedName>
        <fullName evidence="2">Uncharacterized protein</fullName>
    </submittedName>
</protein>
<feature type="compositionally biased region" description="Polar residues" evidence="1">
    <location>
        <begin position="1"/>
        <end position="15"/>
    </location>
</feature>
<gene>
    <name evidence="2" type="ORF">CC86DRAFT_473028</name>
</gene>
<evidence type="ECO:0000256" key="1">
    <source>
        <dbReference type="SAM" id="MobiDB-lite"/>
    </source>
</evidence>
<evidence type="ECO:0000313" key="3">
    <source>
        <dbReference type="Proteomes" id="UP000799424"/>
    </source>
</evidence>
<keyword evidence="3" id="KW-1185">Reference proteome</keyword>
<dbReference type="AlphaFoldDB" id="A0A6A6ZD13"/>
<feature type="compositionally biased region" description="Basic and acidic residues" evidence="1">
    <location>
        <begin position="318"/>
        <end position="361"/>
    </location>
</feature>
<feature type="region of interest" description="Disordered" evidence="1">
    <location>
        <begin position="1"/>
        <end position="26"/>
    </location>
</feature>
<name>A0A6A6ZD13_9PLEO</name>
<dbReference type="OrthoDB" id="3485856at2759"/>
<dbReference type="EMBL" id="MU006262">
    <property type="protein sequence ID" value="KAF2818087.1"/>
    <property type="molecule type" value="Genomic_DNA"/>
</dbReference>
<organism evidence="2 3">
    <name type="scientific">Ophiobolus disseminans</name>
    <dbReference type="NCBI Taxonomy" id="1469910"/>
    <lineage>
        <taxon>Eukaryota</taxon>
        <taxon>Fungi</taxon>
        <taxon>Dikarya</taxon>
        <taxon>Ascomycota</taxon>
        <taxon>Pezizomycotina</taxon>
        <taxon>Dothideomycetes</taxon>
        <taxon>Pleosporomycetidae</taxon>
        <taxon>Pleosporales</taxon>
        <taxon>Pleosporineae</taxon>
        <taxon>Phaeosphaeriaceae</taxon>
        <taxon>Ophiobolus</taxon>
    </lineage>
</organism>
<reference evidence="2" key="1">
    <citation type="journal article" date="2020" name="Stud. Mycol.">
        <title>101 Dothideomycetes genomes: a test case for predicting lifestyles and emergence of pathogens.</title>
        <authorList>
            <person name="Haridas S."/>
            <person name="Albert R."/>
            <person name="Binder M."/>
            <person name="Bloem J."/>
            <person name="Labutti K."/>
            <person name="Salamov A."/>
            <person name="Andreopoulos B."/>
            <person name="Baker S."/>
            <person name="Barry K."/>
            <person name="Bills G."/>
            <person name="Bluhm B."/>
            <person name="Cannon C."/>
            <person name="Castanera R."/>
            <person name="Culley D."/>
            <person name="Daum C."/>
            <person name="Ezra D."/>
            <person name="Gonzalez J."/>
            <person name="Henrissat B."/>
            <person name="Kuo A."/>
            <person name="Liang C."/>
            <person name="Lipzen A."/>
            <person name="Lutzoni F."/>
            <person name="Magnuson J."/>
            <person name="Mondo S."/>
            <person name="Nolan M."/>
            <person name="Ohm R."/>
            <person name="Pangilinan J."/>
            <person name="Park H.-J."/>
            <person name="Ramirez L."/>
            <person name="Alfaro M."/>
            <person name="Sun H."/>
            <person name="Tritt A."/>
            <person name="Yoshinaga Y."/>
            <person name="Zwiers L.-H."/>
            <person name="Turgeon B."/>
            <person name="Goodwin S."/>
            <person name="Spatafora J."/>
            <person name="Crous P."/>
            <person name="Grigoriev I."/>
        </authorList>
    </citation>
    <scope>NUCLEOTIDE SEQUENCE</scope>
    <source>
        <strain evidence="2">CBS 113818</strain>
    </source>
</reference>
<dbReference type="Proteomes" id="UP000799424">
    <property type="component" value="Unassembled WGS sequence"/>
</dbReference>
<sequence length="361" mass="41495">MQDQHVTPPSSFTQPPLTPPPTDKKHFTEAPRVIAHFRHIQAGRDTSGGPLKVFQLVQGEYEHIERTLRQDDVLWGFVDDKIRYDYDAHRCRLFIRMPTPIHERLIDQIEDDIRRQLRKIQNGSGKTAEFAQKVYSARSTEIHYDARSSKSKNEPDASFKHEDAEFPGVIVEVAYSQNKAHLRRLAENYILDSDTNIRVVVGLYIEYGHKKLRKATLSVWRPELVTTDDGVELRAVEEVTDKAFRDDEGNAVDHPGLQLRLSEFTYKGLAQKEMGKEDTFIRISGSKLCKYLNAADSKEEKALGKHVFGMEVKKRKRSETPPEEIRAGDEARYAKEEERAAKRADHDIDYEEKSSTKSLSE</sequence>
<proteinExistence type="predicted"/>